<feature type="domain" description="Dihydroorotate dehydrogenase catalytic" evidence="7">
    <location>
        <begin position="4"/>
        <end position="290"/>
    </location>
</feature>
<dbReference type="InterPro" id="IPR005720">
    <property type="entry name" value="Dihydroorotate_DH_cat"/>
</dbReference>
<comment type="cofactor">
    <cofactor evidence="1">
        <name>FMN</name>
        <dbReference type="ChEBI" id="CHEBI:58210"/>
    </cofactor>
</comment>
<dbReference type="GO" id="GO:0006207">
    <property type="term" value="P:'de novo' pyrimidine nucleobase biosynthetic process"/>
    <property type="evidence" value="ECO:0007669"/>
    <property type="project" value="TreeGrafter"/>
</dbReference>
<comment type="caution">
    <text evidence="8">The sequence shown here is derived from an EMBL/GenBank/DDBJ whole genome shotgun (WGS) entry which is preliminary data.</text>
</comment>
<keyword evidence="6" id="KW-0560">Oxidoreductase</keyword>
<dbReference type="PIRSF" id="PIRSF000164">
    <property type="entry name" value="DHO_oxidase"/>
    <property type="match status" value="1"/>
</dbReference>
<keyword evidence="9" id="KW-1185">Reference proteome</keyword>
<evidence type="ECO:0000313" key="8">
    <source>
        <dbReference type="EMBL" id="MCW3807564.1"/>
    </source>
</evidence>
<dbReference type="PANTHER" id="PTHR48109">
    <property type="entry name" value="DIHYDROOROTATE DEHYDROGENASE (QUINONE), MITOCHONDRIAL-RELATED"/>
    <property type="match status" value="1"/>
</dbReference>
<dbReference type="EMBL" id="JAPDPI010000050">
    <property type="protein sequence ID" value="MCW3807564.1"/>
    <property type="molecule type" value="Genomic_DNA"/>
</dbReference>
<dbReference type="GO" id="GO:0006222">
    <property type="term" value="P:UMP biosynthetic process"/>
    <property type="evidence" value="ECO:0007669"/>
    <property type="project" value="InterPro"/>
</dbReference>
<dbReference type="Gene3D" id="3.20.20.70">
    <property type="entry name" value="Aldolase class I"/>
    <property type="match status" value="1"/>
</dbReference>
<evidence type="ECO:0000256" key="4">
    <source>
        <dbReference type="ARBA" id="ARBA00022643"/>
    </source>
</evidence>
<protein>
    <submittedName>
        <fullName evidence="8">Dihydroorotate dehydrogenase-like protein</fullName>
    </submittedName>
</protein>
<evidence type="ECO:0000313" key="9">
    <source>
        <dbReference type="Proteomes" id="UP001207408"/>
    </source>
</evidence>
<keyword evidence="4" id="KW-0288">FMN</keyword>
<sequence length="328" mass="36586">MPDLSTSYMGIKLKSPIIASSSGLTNSLQDIIELEKNGVGAIILKSLFEEEIVTEMEHELHKMHSENYLYPETMEFYEGYDVEDTLTSYLRLIDECKKQVNIPIIASINCISSHNWPYFAKSLEEAGADGLELNISILPSDPEASSLENEKVLFDIIKAVKSEVSIPVAVKISSYFSNLAGIISQISRTGVDGIVMFNRFYSPDIDIDTFDVIPAPIYSSPDDYILPLRWISIMSERVGCDLIASTGVHDGKTLIKMILAGATAVQVASTLYKNGYAQVQLMLNELKNWMANKDFSNIEQIKGMLSQSRSVNPAGYLRIQFMKHFAQK</sequence>
<evidence type="ECO:0000256" key="6">
    <source>
        <dbReference type="ARBA" id="ARBA00023002"/>
    </source>
</evidence>
<dbReference type="AlphaFoldDB" id="A0AAE3SLK5"/>
<dbReference type="GO" id="GO:0005737">
    <property type="term" value="C:cytoplasm"/>
    <property type="evidence" value="ECO:0007669"/>
    <property type="project" value="InterPro"/>
</dbReference>
<keyword evidence="3" id="KW-0285">Flavoprotein</keyword>
<dbReference type="RefSeq" id="WP_301201992.1">
    <property type="nucleotide sequence ID" value="NZ_JAPDPI010000050.1"/>
</dbReference>
<name>A0AAE3SLK5_9BACT</name>
<comment type="pathway">
    <text evidence="2">Pyrimidine metabolism; UMP biosynthesis via de novo pathway.</text>
</comment>
<evidence type="ECO:0000256" key="1">
    <source>
        <dbReference type="ARBA" id="ARBA00001917"/>
    </source>
</evidence>
<dbReference type="SUPFAM" id="SSF51395">
    <property type="entry name" value="FMN-linked oxidoreductases"/>
    <property type="match status" value="1"/>
</dbReference>
<dbReference type="InterPro" id="IPR013785">
    <property type="entry name" value="Aldolase_TIM"/>
</dbReference>
<evidence type="ECO:0000256" key="3">
    <source>
        <dbReference type="ARBA" id="ARBA00022630"/>
    </source>
</evidence>
<dbReference type="GO" id="GO:0004152">
    <property type="term" value="F:dihydroorotate dehydrogenase activity"/>
    <property type="evidence" value="ECO:0007669"/>
    <property type="project" value="InterPro"/>
</dbReference>
<dbReference type="Pfam" id="PF01180">
    <property type="entry name" value="DHO_dh"/>
    <property type="match status" value="1"/>
</dbReference>
<accession>A0AAE3SLK5</accession>
<proteinExistence type="predicted"/>
<evidence type="ECO:0000256" key="5">
    <source>
        <dbReference type="ARBA" id="ARBA00022975"/>
    </source>
</evidence>
<evidence type="ECO:0000259" key="7">
    <source>
        <dbReference type="Pfam" id="PF01180"/>
    </source>
</evidence>
<dbReference type="NCBIfam" id="NF005741">
    <property type="entry name" value="PRK07565.1"/>
    <property type="match status" value="1"/>
</dbReference>
<dbReference type="Proteomes" id="UP001207408">
    <property type="component" value="Unassembled WGS sequence"/>
</dbReference>
<evidence type="ECO:0000256" key="2">
    <source>
        <dbReference type="ARBA" id="ARBA00004725"/>
    </source>
</evidence>
<dbReference type="InterPro" id="IPR012135">
    <property type="entry name" value="Dihydroorotate_DH_1_2"/>
</dbReference>
<gene>
    <name evidence="8" type="ORF">OM074_18200</name>
</gene>
<reference evidence="8" key="1">
    <citation type="submission" date="2022-10" db="EMBL/GenBank/DDBJ databases">
        <authorList>
            <person name="Yu W.X."/>
        </authorList>
    </citation>
    <scope>NUCLEOTIDE SEQUENCE</scope>
    <source>
        <strain evidence="8">D04</strain>
    </source>
</reference>
<organism evidence="8 9">
    <name type="scientific">Plebeiibacterium marinum</name>
    <dbReference type="NCBI Taxonomy" id="2992111"/>
    <lineage>
        <taxon>Bacteria</taxon>
        <taxon>Pseudomonadati</taxon>
        <taxon>Bacteroidota</taxon>
        <taxon>Bacteroidia</taxon>
        <taxon>Marinilabiliales</taxon>
        <taxon>Marinilabiliaceae</taxon>
        <taxon>Plebeiibacterium</taxon>
    </lineage>
</organism>
<dbReference type="PANTHER" id="PTHR48109:SF3">
    <property type="entry name" value="SLL0744 PROTEIN"/>
    <property type="match status" value="1"/>
</dbReference>
<dbReference type="InterPro" id="IPR050074">
    <property type="entry name" value="DHO_dehydrogenase"/>
</dbReference>
<keyword evidence="5" id="KW-0665">Pyrimidine biosynthesis</keyword>